<feature type="transmembrane region" description="Helical" evidence="9">
    <location>
        <begin position="109"/>
        <end position="134"/>
    </location>
</feature>
<evidence type="ECO:0000256" key="6">
    <source>
        <dbReference type="ARBA" id="ARBA00022989"/>
    </source>
</evidence>
<evidence type="ECO:0000256" key="1">
    <source>
        <dbReference type="ARBA" id="ARBA00004429"/>
    </source>
</evidence>
<evidence type="ECO:0000256" key="9">
    <source>
        <dbReference type="SAM" id="Phobius"/>
    </source>
</evidence>
<evidence type="ECO:0000256" key="2">
    <source>
        <dbReference type="ARBA" id="ARBA00022448"/>
    </source>
</evidence>
<dbReference type="GO" id="GO:0005886">
    <property type="term" value="C:plasma membrane"/>
    <property type="evidence" value="ECO:0007669"/>
    <property type="project" value="UniProtKB-SubCell"/>
</dbReference>
<organism evidence="11 12">
    <name type="scientific">Treponema maltophilum ATCC 51939</name>
    <dbReference type="NCBI Taxonomy" id="1125699"/>
    <lineage>
        <taxon>Bacteria</taxon>
        <taxon>Pseudomonadati</taxon>
        <taxon>Spirochaetota</taxon>
        <taxon>Spirochaetia</taxon>
        <taxon>Spirochaetales</taxon>
        <taxon>Treponemataceae</taxon>
        <taxon>Treponema</taxon>
    </lineage>
</organism>
<feature type="domain" description="Tripartite ATP-independent periplasmic transporters DctQ component" evidence="10">
    <location>
        <begin position="13"/>
        <end position="130"/>
    </location>
</feature>
<dbReference type="STRING" id="1125699.HMPREF9194_01816"/>
<keyword evidence="4" id="KW-0997">Cell inner membrane</keyword>
<keyword evidence="2" id="KW-0813">Transport</keyword>
<dbReference type="Proteomes" id="UP000014541">
    <property type="component" value="Unassembled WGS sequence"/>
</dbReference>
<evidence type="ECO:0000256" key="3">
    <source>
        <dbReference type="ARBA" id="ARBA00022475"/>
    </source>
</evidence>
<dbReference type="PANTHER" id="PTHR35011">
    <property type="entry name" value="2,3-DIKETO-L-GULONATE TRAP TRANSPORTER SMALL PERMEASE PROTEIN YIAM"/>
    <property type="match status" value="1"/>
</dbReference>
<feature type="transmembrane region" description="Helical" evidence="9">
    <location>
        <begin position="37"/>
        <end position="55"/>
    </location>
</feature>
<protein>
    <recommendedName>
        <fullName evidence="10">Tripartite ATP-independent periplasmic transporters DctQ component domain-containing protein</fullName>
    </recommendedName>
</protein>
<keyword evidence="3" id="KW-1003">Cell membrane</keyword>
<dbReference type="InterPro" id="IPR055348">
    <property type="entry name" value="DctQ"/>
</dbReference>
<evidence type="ECO:0000256" key="7">
    <source>
        <dbReference type="ARBA" id="ARBA00023136"/>
    </source>
</evidence>
<evidence type="ECO:0000259" key="10">
    <source>
        <dbReference type="Pfam" id="PF04290"/>
    </source>
</evidence>
<comment type="subcellular location">
    <subcellularLocation>
        <location evidence="1">Cell inner membrane</location>
        <topology evidence="1">Multi-pass membrane protein</topology>
    </subcellularLocation>
</comment>
<evidence type="ECO:0000256" key="4">
    <source>
        <dbReference type="ARBA" id="ARBA00022519"/>
    </source>
</evidence>
<feature type="transmembrane region" description="Helical" evidence="9">
    <location>
        <begin position="75"/>
        <end position="97"/>
    </location>
</feature>
<dbReference type="HOGENOM" id="CLU_086356_9_4_12"/>
<evidence type="ECO:0000256" key="8">
    <source>
        <dbReference type="ARBA" id="ARBA00038436"/>
    </source>
</evidence>
<gene>
    <name evidence="11" type="ORF">HMPREF9194_01816</name>
</gene>
<proteinExistence type="inferred from homology"/>
<dbReference type="eggNOG" id="COG3090">
    <property type="taxonomic scope" value="Bacteria"/>
</dbReference>
<accession>S3K1S3</accession>
<dbReference type="InterPro" id="IPR007387">
    <property type="entry name" value="TRAP_DctQ"/>
</dbReference>
<evidence type="ECO:0000313" key="12">
    <source>
        <dbReference type="Proteomes" id="UP000014541"/>
    </source>
</evidence>
<keyword evidence="12" id="KW-1185">Reference proteome</keyword>
<feature type="transmembrane region" description="Helical" evidence="9">
    <location>
        <begin position="6"/>
        <end position="25"/>
    </location>
</feature>
<dbReference type="EMBL" id="ATFF01000006">
    <property type="protein sequence ID" value="EPF31470.1"/>
    <property type="molecule type" value="Genomic_DNA"/>
</dbReference>
<comment type="caution">
    <text evidence="11">The sequence shown here is derived from an EMBL/GenBank/DDBJ whole genome shotgun (WGS) entry which is preliminary data.</text>
</comment>
<dbReference type="AlphaFoldDB" id="S3K1S3"/>
<keyword evidence="7 9" id="KW-0472">Membrane</keyword>
<dbReference type="Pfam" id="PF04290">
    <property type="entry name" value="DctQ"/>
    <property type="match status" value="1"/>
</dbReference>
<comment type="similarity">
    <text evidence="8">Belongs to the TRAP transporter small permease family.</text>
</comment>
<reference evidence="11 12" key="1">
    <citation type="submission" date="2013-04" db="EMBL/GenBank/DDBJ databases">
        <title>The Genome Sequence of Treponema maltophilum ATCC 51939.</title>
        <authorList>
            <consortium name="The Broad Institute Genomics Platform"/>
            <person name="Earl A."/>
            <person name="Ward D."/>
            <person name="Feldgarden M."/>
            <person name="Gevers D."/>
            <person name="Leonetti C."/>
            <person name="Blanton J.M."/>
            <person name="Dewhirst F.E."/>
            <person name="Izard J."/>
            <person name="Walker B."/>
            <person name="Young S."/>
            <person name="Zeng Q."/>
            <person name="Gargeya S."/>
            <person name="Fitzgerald M."/>
            <person name="Haas B."/>
            <person name="Abouelleil A."/>
            <person name="Allen A.W."/>
            <person name="Alvarado L."/>
            <person name="Arachchi H.M."/>
            <person name="Berlin A.M."/>
            <person name="Chapman S.B."/>
            <person name="Gainer-Dewar J."/>
            <person name="Goldberg J."/>
            <person name="Griggs A."/>
            <person name="Gujja S."/>
            <person name="Hansen M."/>
            <person name="Howarth C."/>
            <person name="Imamovic A."/>
            <person name="Ireland A."/>
            <person name="Larimer J."/>
            <person name="McCowan C."/>
            <person name="Murphy C."/>
            <person name="Pearson M."/>
            <person name="Poon T.W."/>
            <person name="Priest M."/>
            <person name="Roberts A."/>
            <person name="Saif S."/>
            <person name="Shea T."/>
            <person name="Sisk P."/>
            <person name="Sykes S."/>
            <person name="Wortman J."/>
            <person name="Nusbaum C."/>
            <person name="Birren B."/>
        </authorList>
    </citation>
    <scope>NUCLEOTIDE SEQUENCE [LARGE SCALE GENOMIC DNA]</scope>
    <source>
        <strain evidence="11 12">ATCC 51939</strain>
    </source>
</reference>
<keyword evidence="5 9" id="KW-0812">Transmembrane</keyword>
<evidence type="ECO:0000313" key="11">
    <source>
        <dbReference type="EMBL" id="EPF31470.1"/>
    </source>
</evidence>
<name>S3K1S3_TREMA</name>
<evidence type="ECO:0000256" key="5">
    <source>
        <dbReference type="ARBA" id="ARBA00022692"/>
    </source>
</evidence>
<sequence>MEVYIPIISFSVMFIAFILQVVSRYVFNRPIIMTNDLIVLGFCWTVILGACYTMRKRAHVQFTMLYDMYSPKVAAAARLAGNIIIILTFAALFIPSINFSLFQGFQRTAVLRVSLTWVFIPFAYFLLSVIGYSIKPCIEDINVIRGKLDDSADHKADKENAAVVGKAADGGSV</sequence>
<dbReference type="PATRIC" id="fig|1125699.3.peg.1833"/>
<keyword evidence="6 9" id="KW-1133">Transmembrane helix</keyword>